<evidence type="ECO:0000313" key="2">
    <source>
        <dbReference type="Proteomes" id="UP000027601"/>
    </source>
</evidence>
<dbReference type="Proteomes" id="UP000027601">
    <property type="component" value="Unassembled WGS sequence"/>
</dbReference>
<gene>
    <name evidence="1" type="ORF">JCM15093_2403</name>
</gene>
<comment type="caution">
    <text evidence="1">The sequence shown here is derived from an EMBL/GenBank/DDBJ whole genome shotgun (WGS) entry which is preliminary data.</text>
</comment>
<reference evidence="1 2" key="1">
    <citation type="journal article" date="2015" name="Microbes Environ.">
        <title>Distribution and evolution of nitrogen fixation genes in the phylum bacteroidetes.</title>
        <authorList>
            <person name="Inoue J."/>
            <person name="Oshima K."/>
            <person name="Suda W."/>
            <person name="Sakamoto M."/>
            <person name="Iino T."/>
            <person name="Noda S."/>
            <person name="Hongoh Y."/>
            <person name="Hattori M."/>
            <person name="Ohkuma M."/>
        </authorList>
    </citation>
    <scope>NUCLEOTIDE SEQUENCE [LARGE SCALE GENOMIC DNA]</scope>
    <source>
        <strain evidence="1 2">JCM 15093</strain>
    </source>
</reference>
<protein>
    <submittedName>
        <fullName evidence="1">Uncharacterized protein</fullName>
    </submittedName>
</protein>
<sequence>MYMSIIRKLKHPFIWLSRFRNRCGYGVHSPFAFNFITNVIYERLPYYAYSTLPMQERELARHNKGRMFFWESRKVSRLLFRLVNMAQPDVIVHVGRRSSAAVYLQAAKTTATYLYAESFSEVSLNDGMPIDFLFVDAEAALLTAQVLDNLLSRHSLQSIYVFRGIGYGKEMKACWKKLQDDERTGITFDLYDLGIVFFDKKKIKQHYTVNF</sequence>
<evidence type="ECO:0000313" key="1">
    <source>
        <dbReference type="EMBL" id="GAK37179.1"/>
    </source>
</evidence>
<keyword evidence="2" id="KW-1185">Reference proteome</keyword>
<proteinExistence type="predicted"/>
<dbReference type="STRING" id="1121097.GCA_000428125_02555"/>
<name>A0A069DAD2_9BACE</name>
<dbReference type="eggNOG" id="COG4122">
    <property type="taxonomic scope" value="Bacteria"/>
</dbReference>
<dbReference type="EMBL" id="BAJS01000015">
    <property type="protein sequence ID" value="GAK37179.1"/>
    <property type="molecule type" value="Genomic_DNA"/>
</dbReference>
<organism evidence="1 2">
    <name type="scientific">Bacteroides graminisolvens DSM 19988 = JCM 15093</name>
    <dbReference type="NCBI Taxonomy" id="1121097"/>
    <lineage>
        <taxon>Bacteria</taxon>
        <taxon>Pseudomonadati</taxon>
        <taxon>Bacteroidota</taxon>
        <taxon>Bacteroidia</taxon>
        <taxon>Bacteroidales</taxon>
        <taxon>Bacteroidaceae</taxon>
        <taxon>Bacteroides</taxon>
    </lineage>
</organism>
<accession>A0A069DAD2</accession>
<dbReference type="AlphaFoldDB" id="A0A069DAD2"/>